<dbReference type="AlphaFoldDB" id="A0A7Y0L1F9"/>
<feature type="transmembrane region" description="Helical" evidence="1">
    <location>
        <begin position="129"/>
        <end position="152"/>
    </location>
</feature>
<evidence type="ECO:0000256" key="1">
    <source>
        <dbReference type="SAM" id="Phobius"/>
    </source>
</evidence>
<reference evidence="3 4" key="1">
    <citation type="submission" date="2020-04" db="EMBL/GenBank/DDBJ databases">
        <authorList>
            <person name="Zhang R."/>
            <person name="Schippers A."/>
        </authorList>
    </citation>
    <scope>NUCLEOTIDE SEQUENCE [LARGE SCALE GENOMIC DNA]</scope>
    <source>
        <strain evidence="3 4">DSM 109850</strain>
    </source>
</reference>
<feature type="domain" description="GGDEF" evidence="2">
    <location>
        <begin position="419"/>
        <end position="551"/>
    </location>
</feature>
<dbReference type="SMART" id="SM00267">
    <property type="entry name" value="GGDEF"/>
    <property type="match status" value="1"/>
</dbReference>
<dbReference type="PANTHER" id="PTHR45138">
    <property type="entry name" value="REGULATORY COMPONENTS OF SENSORY TRANSDUCTION SYSTEM"/>
    <property type="match status" value="1"/>
</dbReference>
<keyword evidence="1" id="KW-0812">Transmembrane</keyword>
<dbReference type="SUPFAM" id="SSF55073">
    <property type="entry name" value="Nucleotide cyclase"/>
    <property type="match status" value="1"/>
</dbReference>
<dbReference type="InterPro" id="IPR000160">
    <property type="entry name" value="GGDEF_dom"/>
</dbReference>
<evidence type="ECO:0000259" key="2">
    <source>
        <dbReference type="PROSITE" id="PS50887"/>
    </source>
</evidence>
<feature type="transmembrane region" description="Helical" evidence="1">
    <location>
        <begin position="99"/>
        <end position="117"/>
    </location>
</feature>
<dbReference type="GO" id="GO:0052621">
    <property type="term" value="F:diguanylate cyclase activity"/>
    <property type="evidence" value="ECO:0007669"/>
    <property type="project" value="TreeGrafter"/>
</dbReference>
<feature type="transmembrane region" description="Helical" evidence="1">
    <location>
        <begin position="172"/>
        <end position="189"/>
    </location>
</feature>
<accession>A0A7Y0L1F9</accession>
<dbReference type="InterPro" id="IPR029016">
    <property type="entry name" value="GAF-like_dom_sf"/>
</dbReference>
<sequence>MFRPHARLAQQFLWFLTAFTAVLWLTQPQVHWLRLDHPLALSVGIVIVVISETWPLEVGRGSTISLASTGYLSVFLLAGTVETFWAILIGQLISWIRHFRGISSVSSAAVMLLGLYAGQSLAKLVSPNLVVRALVFALAFLILNHLLVNFYYWIRDGYQSRQEMFHALVWDMLAWLMGLPLVAIFVLLDRAYPHQVVIGLLGLLPYATVSLLLSVYYETRSAHQLNALTAEAADAITAAMDKAELVKNIQEAFLHVSGYTIFVLYLLDPVSGLLERQAYTYPTDQVPYPEVFVRGGESLTDWAIATRTAEFIRDARQHPSANPKPDDAYPLVSGFILPLMTDRKIWGFIVLGHNVPNRYSRHDFQTAKVLAGHAAMAYRKLLQEEAVQNSRRDPLLAEVYNFRYFRELLGERIAREPNHPMTLVFLDLDNFKMVNDRYGHMVGDRALARFAQMLHSELRPGDVMARYGGDEFVALLDSTNSAGAAAVLARIQRQFGEYEWPDVDVALGVSAGWAVYPEDGQTPDQLLNIADVRMYKNKLIRKGKFQDVASE</sequence>
<dbReference type="NCBIfam" id="TIGR00254">
    <property type="entry name" value="GGDEF"/>
    <property type="match status" value="1"/>
</dbReference>
<keyword evidence="1" id="KW-0472">Membrane</keyword>
<keyword evidence="4" id="KW-1185">Reference proteome</keyword>
<dbReference type="EMBL" id="JABBVZ010000003">
    <property type="protein sequence ID" value="NMP20996.1"/>
    <property type="molecule type" value="Genomic_DNA"/>
</dbReference>
<dbReference type="SUPFAM" id="SSF55781">
    <property type="entry name" value="GAF domain-like"/>
    <property type="match status" value="1"/>
</dbReference>
<dbReference type="PANTHER" id="PTHR45138:SF24">
    <property type="entry name" value="DIGUANYLATE CYCLASE DGCC-RELATED"/>
    <property type="match status" value="1"/>
</dbReference>
<name>A0A7Y0L1F9_9FIRM</name>
<protein>
    <submittedName>
        <fullName evidence="3">GGDEF domain-containing protein</fullName>
    </submittedName>
</protein>
<dbReference type="Gene3D" id="3.30.70.270">
    <property type="match status" value="1"/>
</dbReference>
<organism evidence="3 4">
    <name type="scientific">Sulfobacillus harzensis</name>
    <dbReference type="NCBI Taxonomy" id="2729629"/>
    <lineage>
        <taxon>Bacteria</taxon>
        <taxon>Bacillati</taxon>
        <taxon>Bacillota</taxon>
        <taxon>Clostridia</taxon>
        <taxon>Eubacteriales</taxon>
        <taxon>Clostridiales Family XVII. Incertae Sedis</taxon>
        <taxon>Sulfobacillus</taxon>
    </lineage>
</organism>
<dbReference type="GO" id="GO:1902201">
    <property type="term" value="P:negative regulation of bacterial-type flagellum-dependent cell motility"/>
    <property type="evidence" value="ECO:0007669"/>
    <property type="project" value="TreeGrafter"/>
</dbReference>
<feature type="transmembrane region" description="Helical" evidence="1">
    <location>
        <begin position="70"/>
        <end position="93"/>
    </location>
</feature>
<evidence type="ECO:0000313" key="4">
    <source>
        <dbReference type="Proteomes" id="UP000533476"/>
    </source>
</evidence>
<dbReference type="InterPro" id="IPR029787">
    <property type="entry name" value="Nucleotide_cyclase"/>
</dbReference>
<proteinExistence type="predicted"/>
<dbReference type="Gene3D" id="3.30.450.40">
    <property type="match status" value="1"/>
</dbReference>
<dbReference type="GO" id="GO:0005886">
    <property type="term" value="C:plasma membrane"/>
    <property type="evidence" value="ECO:0007669"/>
    <property type="project" value="TreeGrafter"/>
</dbReference>
<dbReference type="RefSeq" id="WP_169095900.1">
    <property type="nucleotide sequence ID" value="NZ_JABBVZ010000003.1"/>
</dbReference>
<comment type="caution">
    <text evidence="3">The sequence shown here is derived from an EMBL/GenBank/DDBJ whole genome shotgun (WGS) entry which is preliminary data.</text>
</comment>
<dbReference type="Pfam" id="PF13185">
    <property type="entry name" value="GAF_2"/>
    <property type="match status" value="1"/>
</dbReference>
<dbReference type="PROSITE" id="PS50887">
    <property type="entry name" value="GGDEF"/>
    <property type="match status" value="1"/>
</dbReference>
<dbReference type="InterPro" id="IPR003018">
    <property type="entry name" value="GAF"/>
</dbReference>
<keyword evidence="1" id="KW-1133">Transmembrane helix</keyword>
<gene>
    <name evidence="3" type="ORF">HIJ39_01320</name>
</gene>
<evidence type="ECO:0000313" key="3">
    <source>
        <dbReference type="EMBL" id="NMP20996.1"/>
    </source>
</evidence>
<dbReference type="GO" id="GO:0043709">
    <property type="term" value="P:cell adhesion involved in single-species biofilm formation"/>
    <property type="evidence" value="ECO:0007669"/>
    <property type="project" value="TreeGrafter"/>
</dbReference>
<dbReference type="Pfam" id="PF00990">
    <property type="entry name" value="GGDEF"/>
    <property type="match status" value="1"/>
</dbReference>
<dbReference type="SMART" id="SM00065">
    <property type="entry name" value="GAF"/>
    <property type="match status" value="1"/>
</dbReference>
<dbReference type="InterPro" id="IPR050469">
    <property type="entry name" value="Diguanylate_Cyclase"/>
</dbReference>
<dbReference type="Proteomes" id="UP000533476">
    <property type="component" value="Unassembled WGS sequence"/>
</dbReference>
<dbReference type="InterPro" id="IPR043128">
    <property type="entry name" value="Rev_trsase/Diguanyl_cyclase"/>
</dbReference>
<feature type="transmembrane region" description="Helical" evidence="1">
    <location>
        <begin position="196"/>
        <end position="217"/>
    </location>
</feature>
<dbReference type="CDD" id="cd01949">
    <property type="entry name" value="GGDEF"/>
    <property type="match status" value="1"/>
</dbReference>